<keyword evidence="1" id="KW-0812">Transmembrane</keyword>
<sequence>MRLISLDVLRGLTVAGMILVNSAAAMKYGAEAEVAPMLLHVSWDGLTLADLVFPGFLTMVGIAIPFSMRDAKFDWAQRGHIFGRTGRLLLLGFILSNLYWFASFASGDWRLFGVLQRIGLVYCACAILFLLSGPRARLIIAAAILALYWPLALLPSLDGLATDIWVRGHNFVASLDRLLLGNHLYVKGPEGYDPEGILGTLPAIAQGLIGVAIGELLIGRKDSAARQLATIGAAMLVAGGVWSLAFPIVKDIWSSSFVLVTSGITVLALALLHHWLDRADRTPGIAATAMLAFGANAIAAYTLHQVTAGVVTWDALLLPFRALRETLGDPVASLIPILLYMLLIWGAMEWLRRKGWIIKI</sequence>
<keyword evidence="1" id="KW-0472">Membrane</keyword>
<evidence type="ECO:0000259" key="2">
    <source>
        <dbReference type="Pfam" id="PF07786"/>
    </source>
</evidence>
<feature type="transmembrane region" description="Helical" evidence="1">
    <location>
        <begin position="228"/>
        <end position="246"/>
    </location>
</feature>
<feature type="transmembrane region" description="Helical" evidence="1">
    <location>
        <begin position="331"/>
        <end position="351"/>
    </location>
</feature>
<dbReference type="KEGG" id="sphu:SPPYR_0956"/>
<gene>
    <name evidence="3" type="ORF">SPPYR_0956</name>
</gene>
<feature type="transmembrane region" description="Helical" evidence="1">
    <location>
        <begin position="284"/>
        <end position="311"/>
    </location>
</feature>
<evidence type="ECO:0000313" key="3">
    <source>
        <dbReference type="EMBL" id="SBV32076.1"/>
    </source>
</evidence>
<evidence type="ECO:0000256" key="1">
    <source>
        <dbReference type="SAM" id="Phobius"/>
    </source>
</evidence>
<name>A0A1Y5PTP0_9SPHN</name>
<dbReference type="InterPro" id="IPR012429">
    <property type="entry name" value="HGSNAT_cat"/>
</dbReference>
<keyword evidence="1" id="KW-1133">Transmembrane helix</keyword>
<organism evidence="3">
    <name type="scientific">uncultured Sphingopyxis sp</name>
    <dbReference type="NCBI Taxonomy" id="310581"/>
    <lineage>
        <taxon>Bacteria</taxon>
        <taxon>Pseudomonadati</taxon>
        <taxon>Pseudomonadota</taxon>
        <taxon>Alphaproteobacteria</taxon>
        <taxon>Sphingomonadales</taxon>
        <taxon>Sphingomonadaceae</taxon>
        <taxon>Sphingopyxis</taxon>
        <taxon>environmental samples</taxon>
    </lineage>
</organism>
<dbReference type="PANTHER" id="PTHR31061">
    <property type="entry name" value="LD22376P"/>
    <property type="match status" value="1"/>
</dbReference>
<proteinExistence type="predicted"/>
<dbReference type="RefSeq" id="WP_295324335.1">
    <property type="nucleotide sequence ID" value="NZ_LT598653.1"/>
</dbReference>
<feature type="transmembrane region" description="Helical" evidence="1">
    <location>
        <begin position="111"/>
        <end position="131"/>
    </location>
</feature>
<dbReference type="AlphaFoldDB" id="A0A1Y5PTP0"/>
<feature type="transmembrane region" description="Helical" evidence="1">
    <location>
        <begin position="197"/>
        <end position="216"/>
    </location>
</feature>
<accession>A0A1Y5PTP0</accession>
<dbReference type="PANTHER" id="PTHR31061:SF24">
    <property type="entry name" value="LD22376P"/>
    <property type="match status" value="1"/>
</dbReference>
<feature type="transmembrane region" description="Helical" evidence="1">
    <location>
        <begin position="48"/>
        <end position="67"/>
    </location>
</feature>
<feature type="transmembrane region" description="Helical" evidence="1">
    <location>
        <begin position="252"/>
        <end position="272"/>
    </location>
</feature>
<dbReference type="Pfam" id="PF07786">
    <property type="entry name" value="HGSNAT_cat"/>
    <property type="match status" value="1"/>
</dbReference>
<reference evidence="3" key="1">
    <citation type="submission" date="2016-03" db="EMBL/GenBank/DDBJ databases">
        <authorList>
            <person name="Ploux O."/>
        </authorList>
    </citation>
    <scope>NUCLEOTIDE SEQUENCE</scope>
    <source>
        <strain evidence="3">UC10</strain>
    </source>
</reference>
<protein>
    <recommendedName>
        <fullName evidence="2">Heparan-alpha-glucosaminide N-acetyltransferase catalytic domain-containing protein</fullName>
    </recommendedName>
</protein>
<feature type="domain" description="Heparan-alpha-glucosaminide N-acetyltransferase catalytic" evidence="2">
    <location>
        <begin position="2"/>
        <end position="245"/>
    </location>
</feature>
<feature type="transmembrane region" description="Helical" evidence="1">
    <location>
        <begin position="88"/>
        <end position="105"/>
    </location>
</feature>
<dbReference type="EMBL" id="LT598653">
    <property type="protein sequence ID" value="SBV32076.1"/>
    <property type="molecule type" value="Genomic_DNA"/>
</dbReference>
<feature type="transmembrane region" description="Helical" evidence="1">
    <location>
        <begin position="138"/>
        <end position="157"/>
    </location>
</feature>